<evidence type="ECO:0008006" key="4">
    <source>
        <dbReference type="Google" id="ProtNLM"/>
    </source>
</evidence>
<reference evidence="2 3" key="1">
    <citation type="submission" date="2023-10" db="EMBL/GenBank/DDBJ databases">
        <title>Paenibacillus strain PFR10 Genome sequencing and assembly.</title>
        <authorList>
            <person name="Kim I."/>
        </authorList>
    </citation>
    <scope>NUCLEOTIDE SEQUENCE [LARGE SCALE GENOMIC DNA]</scope>
    <source>
        <strain evidence="2 3">PFR10</strain>
    </source>
</reference>
<dbReference type="EMBL" id="JAWCUD010000001">
    <property type="protein sequence ID" value="MDU0200166.1"/>
    <property type="molecule type" value="Genomic_DNA"/>
</dbReference>
<keyword evidence="1" id="KW-0472">Membrane</keyword>
<dbReference type="Proteomes" id="UP001260980">
    <property type="component" value="Unassembled WGS sequence"/>
</dbReference>
<keyword evidence="3" id="KW-1185">Reference proteome</keyword>
<organism evidence="2 3">
    <name type="scientific">Paenibacillus violae</name>
    <dbReference type="NCBI Taxonomy" id="3077234"/>
    <lineage>
        <taxon>Bacteria</taxon>
        <taxon>Bacillati</taxon>
        <taxon>Bacillota</taxon>
        <taxon>Bacilli</taxon>
        <taxon>Bacillales</taxon>
        <taxon>Paenibacillaceae</taxon>
        <taxon>Paenibacillus</taxon>
    </lineage>
</organism>
<protein>
    <recommendedName>
        <fullName evidence="4">Phage tail tape measure protein</fullName>
    </recommendedName>
</protein>
<comment type="caution">
    <text evidence="2">The sequence shown here is derived from an EMBL/GenBank/DDBJ whole genome shotgun (WGS) entry which is preliminary data.</text>
</comment>
<keyword evidence="1" id="KW-1133">Transmembrane helix</keyword>
<evidence type="ECO:0000256" key="1">
    <source>
        <dbReference type="SAM" id="Phobius"/>
    </source>
</evidence>
<feature type="transmembrane region" description="Helical" evidence="1">
    <location>
        <begin position="381"/>
        <end position="399"/>
    </location>
</feature>
<accession>A0ABU3R7D1</accession>
<dbReference type="RefSeq" id="WP_315949537.1">
    <property type="nucleotide sequence ID" value="NZ_JAWCUD010000001.1"/>
</dbReference>
<proteinExistence type="predicted"/>
<evidence type="ECO:0000313" key="3">
    <source>
        <dbReference type="Proteomes" id="UP001260980"/>
    </source>
</evidence>
<keyword evidence="1" id="KW-0812">Transmembrane</keyword>
<sequence>MARQLQSITSATRQQQRAMQSLNNNITQFRNNTVRSFKEATAAASKFALKYASLGVGAIAGVAGAGVGAAAAKGLSDSMDFEGLRNQLEIATRDKEKAGDVFKWAVKFANTTPFDNKEVVDAAAQLQMQGLDAKSLIPQLGDMAASKSGKTLDDAVQAMLDAQTGELERLKEFGITKQNIIDEGARIMKGKQLVNNKGQITDMKNFLVAMQSLMKTKYSGAMEAQSKTLKGIWDNTKAAASQALVKIWGMQEDGSIKAGSALDKLKGYATKFSEYMNNISGSSKIDEIQQKFADLIDYIQSKIPAAVNEAKYAWNELTGAFNWIKENKDWLLPTLAGVATAFAAQKVASTIVTIYEAWTVATRVLTAAQAALAIASAATPFGWIAAAVGVVVAVSAVLYSHWDAINAKLKQFGLDGKTVLIALTGPVGLLVVAGMKLVENWDLIKAKSAELRDSLKVSFGSAINWVIDKINSLIEKVNLIPGIKIPLIPKIDTSLPAPNIHESPEMNEYATGTNYAAGGPSLVGEQGPEIVNLPRGSQVMTASKTASKLGGSNVNVYVTIQGNMIGNEEYVDYIGERIFKRVQLATTNI</sequence>
<feature type="transmembrane region" description="Helical" evidence="1">
    <location>
        <begin position="419"/>
        <end position="438"/>
    </location>
</feature>
<name>A0ABU3R7D1_9BACL</name>
<gene>
    <name evidence="2" type="ORF">RQP52_03640</name>
</gene>
<evidence type="ECO:0000313" key="2">
    <source>
        <dbReference type="EMBL" id="MDU0200166.1"/>
    </source>
</evidence>